<dbReference type="GO" id="GO:0045028">
    <property type="term" value="F:G protein-coupled purinergic nucleotide receptor activity"/>
    <property type="evidence" value="ECO:0007669"/>
    <property type="project" value="InterPro"/>
</dbReference>
<evidence type="ECO:0000259" key="15">
    <source>
        <dbReference type="PROSITE" id="PS50262"/>
    </source>
</evidence>
<dbReference type="PANTHER" id="PTHR24231:SF17">
    <property type="entry name" value="P2Y PURINOCEPTOR 2"/>
    <property type="match status" value="1"/>
</dbReference>
<dbReference type="PROSITE" id="PS50262">
    <property type="entry name" value="G_PROTEIN_RECEP_F1_2"/>
    <property type="match status" value="1"/>
</dbReference>
<comment type="similarity">
    <text evidence="12">Belongs to the G-protein coupled receptor 1 family.</text>
</comment>
<dbReference type="FunFam" id="1.20.1070.10:FF:000017">
    <property type="entry name" value="lysophosphatidic acid receptor 4"/>
    <property type="match status" value="1"/>
</dbReference>
<reference evidence="16" key="1">
    <citation type="submission" date="2025-08" db="UniProtKB">
        <authorList>
            <consortium name="Ensembl"/>
        </authorList>
    </citation>
    <scope>IDENTIFICATION</scope>
</reference>
<evidence type="ECO:0000256" key="11">
    <source>
        <dbReference type="ARBA" id="ARBA00023224"/>
    </source>
</evidence>
<dbReference type="PRINTS" id="PR01066">
    <property type="entry name" value="P2Y4PRNOCPTR"/>
</dbReference>
<keyword evidence="11 12" id="KW-0807">Transducer</keyword>
<evidence type="ECO:0000256" key="13">
    <source>
        <dbReference type="SAM" id="MobiDB-lite"/>
    </source>
</evidence>
<dbReference type="PANTHER" id="PTHR24231">
    <property type="entry name" value="PURINOCEPTOR-RELATED G-PROTEIN COUPLED RECEPTOR"/>
    <property type="match status" value="1"/>
</dbReference>
<dbReference type="PROSITE" id="PS00237">
    <property type="entry name" value="G_PROTEIN_RECEP_F1_1"/>
    <property type="match status" value="1"/>
</dbReference>
<feature type="region of interest" description="Disordered" evidence="13">
    <location>
        <begin position="337"/>
        <end position="370"/>
    </location>
</feature>
<keyword evidence="5 12" id="KW-0812">Transmembrane</keyword>
<feature type="domain" description="G-protein coupled receptors family 1 profile" evidence="15">
    <location>
        <begin position="47"/>
        <end position="302"/>
    </location>
</feature>
<dbReference type="GeneTree" id="ENSGT01030000234621"/>
<evidence type="ECO:0000313" key="17">
    <source>
        <dbReference type="Proteomes" id="UP000694569"/>
    </source>
</evidence>
<dbReference type="InterPro" id="IPR017452">
    <property type="entry name" value="GPCR_Rhodpsn_7TM"/>
</dbReference>
<feature type="transmembrane region" description="Helical" evidence="14">
    <location>
        <begin position="239"/>
        <end position="259"/>
    </location>
</feature>
<keyword evidence="9" id="KW-1015">Disulfide bond</keyword>
<dbReference type="AlphaFoldDB" id="A0A8C5MGR6"/>
<dbReference type="GO" id="GO:0005886">
    <property type="term" value="C:plasma membrane"/>
    <property type="evidence" value="ECO:0007669"/>
    <property type="project" value="UniProtKB-SubCell"/>
</dbReference>
<accession>A0A8C5MGR6</accession>
<evidence type="ECO:0000256" key="5">
    <source>
        <dbReference type="ARBA" id="ARBA00022692"/>
    </source>
</evidence>
<evidence type="ECO:0000256" key="6">
    <source>
        <dbReference type="ARBA" id="ARBA00022989"/>
    </source>
</evidence>
<evidence type="ECO:0000256" key="8">
    <source>
        <dbReference type="ARBA" id="ARBA00023136"/>
    </source>
</evidence>
<proteinExistence type="inferred from homology"/>
<dbReference type="Gene3D" id="1.20.1070.10">
    <property type="entry name" value="Rhodopsin 7-helix transmembrane proteins"/>
    <property type="match status" value="1"/>
</dbReference>
<feature type="transmembrane region" description="Helical" evidence="14">
    <location>
        <begin position="35"/>
        <end position="56"/>
    </location>
</feature>
<evidence type="ECO:0000256" key="1">
    <source>
        <dbReference type="ARBA" id="ARBA00004651"/>
    </source>
</evidence>
<dbReference type="InterPro" id="IPR000018">
    <property type="entry name" value="P2Y4"/>
</dbReference>
<dbReference type="Pfam" id="PF00001">
    <property type="entry name" value="7tm_1"/>
    <property type="match status" value="1"/>
</dbReference>
<dbReference type="SUPFAM" id="SSF81321">
    <property type="entry name" value="Family A G protein-coupled receptor-like"/>
    <property type="match status" value="1"/>
</dbReference>
<keyword evidence="10 12" id="KW-0675">Receptor</keyword>
<keyword evidence="8 14" id="KW-0472">Membrane</keyword>
<dbReference type="Ensembl" id="ENSLLET00000012133.1">
    <property type="protein sequence ID" value="ENSLLEP00000011663.1"/>
    <property type="gene ID" value="ENSLLEG00000007433.1"/>
</dbReference>
<evidence type="ECO:0000256" key="10">
    <source>
        <dbReference type="ARBA" id="ARBA00023170"/>
    </source>
</evidence>
<evidence type="ECO:0000256" key="12">
    <source>
        <dbReference type="RuleBase" id="RU000688"/>
    </source>
</evidence>
<dbReference type="InterPro" id="IPR000276">
    <property type="entry name" value="GPCR_Rhodpsn"/>
</dbReference>
<evidence type="ECO:0000256" key="3">
    <source>
        <dbReference type="ARBA" id="ARBA00021864"/>
    </source>
</evidence>
<keyword evidence="4" id="KW-1003">Cell membrane</keyword>
<protein>
    <recommendedName>
        <fullName evidence="2">P2Y purinoceptor 2</fullName>
    </recommendedName>
    <alternativeName>
        <fullName evidence="3">P2Y purinoceptor 4</fullName>
    </alternativeName>
</protein>
<evidence type="ECO:0000256" key="2">
    <source>
        <dbReference type="ARBA" id="ARBA00021855"/>
    </source>
</evidence>
<sequence>MVGKDRIMNSSGDTTGNSTYRCVFDEEFKYVLLPVSYGIVFGVGLILNITALYLFLFRIKPWNAITTYMFNLAVSDILYVVSLPLLVYYYSQGDDWPFGVALCKIVKFLFYTNMYCSIFFLLCISIHRFLGICFPVRSLGWLKVRYSRIVCVIVWVIVIAFQSPILYFVTTSSNGEKTTCHDTSHPDLFDTFVVYSTINLALLFCIPFVTILVCYGLMTRALLQPSAASSQTSNSKKKSIKMIVIVLIVFIACFLPFHVNRTLYYYFRKLDLDCDILDAINLAYKVTRPLASANSCIDPILYFLSGQNVRRTIMGRSGISKMKSKFSTLVLNLPPEDSMNPPTDDSMNCPPDDSLNHPPVDSVNRTPDTQ</sequence>
<dbReference type="GO" id="GO:0030321">
    <property type="term" value="P:transepithelial chloride transport"/>
    <property type="evidence" value="ECO:0007669"/>
    <property type="project" value="InterPro"/>
</dbReference>
<evidence type="ECO:0000256" key="14">
    <source>
        <dbReference type="SAM" id="Phobius"/>
    </source>
</evidence>
<keyword evidence="17" id="KW-1185">Reference proteome</keyword>
<comment type="subcellular location">
    <subcellularLocation>
        <location evidence="1">Cell membrane</location>
        <topology evidence="1">Multi-pass membrane protein</topology>
    </subcellularLocation>
</comment>
<keyword evidence="7 12" id="KW-0297">G-protein coupled receptor</keyword>
<evidence type="ECO:0000256" key="7">
    <source>
        <dbReference type="ARBA" id="ARBA00023040"/>
    </source>
</evidence>
<evidence type="ECO:0000256" key="4">
    <source>
        <dbReference type="ARBA" id="ARBA00022475"/>
    </source>
</evidence>
<feature type="transmembrane region" description="Helical" evidence="14">
    <location>
        <begin position="110"/>
        <end position="134"/>
    </location>
</feature>
<evidence type="ECO:0000313" key="16">
    <source>
        <dbReference type="Ensembl" id="ENSLLEP00000011663.1"/>
    </source>
</evidence>
<feature type="transmembrane region" description="Helical" evidence="14">
    <location>
        <begin position="68"/>
        <end position="90"/>
    </location>
</feature>
<feature type="transmembrane region" description="Helical" evidence="14">
    <location>
        <begin position="146"/>
        <end position="169"/>
    </location>
</feature>
<dbReference type="OrthoDB" id="10018446at2759"/>
<dbReference type="CDD" id="cd15373">
    <property type="entry name" value="7tmA_P2Y2"/>
    <property type="match status" value="1"/>
</dbReference>
<name>A0A8C5MGR6_9ANUR</name>
<dbReference type="PRINTS" id="PR00237">
    <property type="entry name" value="GPCRRHODOPSN"/>
</dbReference>
<organism evidence="16 17">
    <name type="scientific">Leptobrachium leishanense</name>
    <name type="common">Leishan spiny toad</name>
    <dbReference type="NCBI Taxonomy" id="445787"/>
    <lineage>
        <taxon>Eukaryota</taxon>
        <taxon>Metazoa</taxon>
        <taxon>Chordata</taxon>
        <taxon>Craniata</taxon>
        <taxon>Vertebrata</taxon>
        <taxon>Euteleostomi</taxon>
        <taxon>Amphibia</taxon>
        <taxon>Batrachia</taxon>
        <taxon>Anura</taxon>
        <taxon>Pelobatoidea</taxon>
        <taxon>Megophryidae</taxon>
        <taxon>Leptobrachium</taxon>
    </lineage>
</organism>
<evidence type="ECO:0000256" key="9">
    <source>
        <dbReference type="ARBA" id="ARBA00023157"/>
    </source>
</evidence>
<dbReference type="PRINTS" id="PR01157">
    <property type="entry name" value="P2YPURNOCPTR"/>
</dbReference>
<dbReference type="Proteomes" id="UP000694569">
    <property type="component" value="Unplaced"/>
</dbReference>
<dbReference type="GO" id="GO:0045030">
    <property type="term" value="F:G protein-coupled UTP receptor activity"/>
    <property type="evidence" value="ECO:0007669"/>
    <property type="project" value="TreeGrafter"/>
</dbReference>
<reference evidence="16" key="2">
    <citation type="submission" date="2025-09" db="UniProtKB">
        <authorList>
            <consortium name="Ensembl"/>
        </authorList>
    </citation>
    <scope>IDENTIFICATION</scope>
</reference>
<keyword evidence="6 14" id="KW-1133">Transmembrane helix</keyword>
<feature type="transmembrane region" description="Helical" evidence="14">
    <location>
        <begin position="192"/>
        <end position="218"/>
    </location>
</feature>
<dbReference type="GO" id="GO:0031686">
    <property type="term" value="F:A1 adenosine receptor binding"/>
    <property type="evidence" value="ECO:0007669"/>
    <property type="project" value="TreeGrafter"/>
</dbReference>